<dbReference type="PROSITE" id="PS00392">
    <property type="entry name" value="DDC_GAD_HDC_YDC"/>
    <property type="match status" value="1"/>
</dbReference>
<keyword evidence="7" id="KW-0032">Aminotransferase</keyword>
<sequence length="463" mass="50871">MGSKDEGRSYPADTLGMDKESMRRLGYAAVDAVIEHLENKNNEPAIDSATPDSLLNALGGALPEQPKASNESFDLLVKTALHHQQHGDHPRYFARVPGPSSFAAIIGEWLGTGFNTIAASWPGGAGPSAIELIVIDWLRQLMDLPKDYDGVLVSGGSHASLTAIAAVRGQWGDGCVYLSDQTHASLIRALFTLGFPRELIRVLPSDDRYRLSTASVEEAIANDLQCGRRPLMVIATAGSTNTGAVDPFHELADLCEAQGLWLHVDGAYGAPAALTDSGAQSLTGMNRADSLTLDPHKWLFQPYDAGCLLIKSGVLEPSFTMNPEYLKDVQGSDHAVDFRNRGFELTRRSRALKLWFSFRTYGVSKFREAIEYSIRLAEFAEEYLRKDTHRWEVVTPAQLGIICFALRGQSAQEHELRAQSLSESGFACVTTTKLKNRIVLRLCIINPLTTQRDIRETINRLGE</sequence>
<dbReference type="InterPro" id="IPR015422">
    <property type="entry name" value="PyrdxlP-dep_Trfase_small"/>
</dbReference>
<name>A0ABZ0ICQ4_9GAMM</name>
<evidence type="ECO:0000256" key="2">
    <source>
        <dbReference type="ARBA" id="ARBA00009533"/>
    </source>
</evidence>
<proteinExistence type="inferred from homology"/>
<comment type="cofactor">
    <cofactor evidence="1 6">
        <name>pyridoxal 5'-phosphate</name>
        <dbReference type="ChEBI" id="CHEBI:597326"/>
    </cofactor>
</comment>
<reference evidence="7 8" key="1">
    <citation type="submission" date="2023-10" db="EMBL/GenBank/DDBJ databases">
        <title>Two novel species belonging to the OM43/NOR5 clade.</title>
        <authorList>
            <person name="Park M."/>
        </authorList>
    </citation>
    <scope>NUCLEOTIDE SEQUENCE [LARGE SCALE GENOMIC DNA]</scope>
    <source>
        <strain evidence="7 8">IMCC45268</strain>
    </source>
</reference>
<dbReference type="InterPro" id="IPR015421">
    <property type="entry name" value="PyrdxlP-dep_Trfase_major"/>
</dbReference>
<dbReference type="GO" id="GO:0008483">
    <property type="term" value="F:transaminase activity"/>
    <property type="evidence" value="ECO:0007669"/>
    <property type="project" value="UniProtKB-KW"/>
</dbReference>
<dbReference type="PANTHER" id="PTHR11999:SF70">
    <property type="entry name" value="MIP05841P"/>
    <property type="match status" value="1"/>
</dbReference>
<dbReference type="PANTHER" id="PTHR11999">
    <property type="entry name" value="GROUP II PYRIDOXAL-5-PHOSPHATE DECARBOXYLASE"/>
    <property type="match status" value="1"/>
</dbReference>
<evidence type="ECO:0000256" key="4">
    <source>
        <dbReference type="ARBA" id="ARBA00022898"/>
    </source>
</evidence>
<dbReference type="InterPro" id="IPR021115">
    <property type="entry name" value="Pyridoxal-P_BS"/>
</dbReference>
<keyword evidence="5 6" id="KW-0456">Lyase</keyword>
<evidence type="ECO:0000256" key="1">
    <source>
        <dbReference type="ARBA" id="ARBA00001933"/>
    </source>
</evidence>
<gene>
    <name evidence="7" type="ORF">R0137_16430</name>
</gene>
<evidence type="ECO:0000313" key="8">
    <source>
        <dbReference type="Proteomes" id="UP001626549"/>
    </source>
</evidence>
<evidence type="ECO:0000256" key="3">
    <source>
        <dbReference type="ARBA" id="ARBA00022793"/>
    </source>
</evidence>
<evidence type="ECO:0000313" key="7">
    <source>
        <dbReference type="EMBL" id="WOJ96812.1"/>
    </source>
</evidence>
<dbReference type="Proteomes" id="UP001626549">
    <property type="component" value="Chromosome"/>
</dbReference>
<keyword evidence="7" id="KW-0808">Transferase</keyword>
<dbReference type="Gene3D" id="1.20.1340.10">
    <property type="entry name" value="dopa decarboxylase, N-terminal domain"/>
    <property type="match status" value="1"/>
</dbReference>
<dbReference type="SUPFAM" id="SSF53383">
    <property type="entry name" value="PLP-dependent transferases"/>
    <property type="match status" value="1"/>
</dbReference>
<dbReference type="RefSeq" id="WP_407327506.1">
    <property type="nucleotide sequence ID" value="NZ_CP136865.1"/>
</dbReference>
<keyword evidence="8" id="KW-1185">Reference proteome</keyword>
<protein>
    <submittedName>
        <fullName evidence="7">Aminotransferase class V-fold PLP-dependent enzyme</fullName>
    </submittedName>
</protein>
<keyword evidence="3" id="KW-0210">Decarboxylase</keyword>
<dbReference type="InterPro" id="IPR010977">
    <property type="entry name" value="Aromatic_deC"/>
</dbReference>
<dbReference type="PRINTS" id="PR00800">
    <property type="entry name" value="YHDCRBOXLASE"/>
</dbReference>
<dbReference type="EMBL" id="CP136865">
    <property type="protein sequence ID" value="WOJ96812.1"/>
    <property type="molecule type" value="Genomic_DNA"/>
</dbReference>
<comment type="similarity">
    <text evidence="2 6">Belongs to the group II decarboxylase family.</text>
</comment>
<dbReference type="InterPro" id="IPR015424">
    <property type="entry name" value="PyrdxlP-dep_Trfase"/>
</dbReference>
<dbReference type="Gene3D" id="3.90.1150.10">
    <property type="entry name" value="Aspartate Aminotransferase, domain 1"/>
    <property type="match status" value="1"/>
</dbReference>
<dbReference type="Pfam" id="PF00282">
    <property type="entry name" value="Pyridoxal_deC"/>
    <property type="match status" value="1"/>
</dbReference>
<dbReference type="Gene3D" id="3.40.640.10">
    <property type="entry name" value="Type I PLP-dependent aspartate aminotransferase-like (Major domain)"/>
    <property type="match status" value="1"/>
</dbReference>
<organism evidence="7 8">
    <name type="scientific">Congregibacter brevis</name>
    <dbReference type="NCBI Taxonomy" id="3081201"/>
    <lineage>
        <taxon>Bacteria</taxon>
        <taxon>Pseudomonadati</taxon>
        <taxon>Pseudomonadota</taxon>
        <taxon>Gammaproteobacteria</taxon>
        <taxon>Cellvibrionales</taxon>
        <taxon>Halieaceae</taxon>
        <taxon>Congregibacter</taxon>
    </lineage>
</organism>
<evidence type="ECO:0000256" key="6">
    <source>
        <dbReference type="RuleBase" id="RU000382"/>
    </source>
</evidence>
<keyword evidence="4 6" id="KW-0663">Pyridoxal phosphate</keyword>
<evidence type="ECO:0000256" key="5">
    <source>
        <dbReference type="ARBA" id="ARBA00023239"/>
    </source>
</evidence>
<dbReference type="InterPro" id="IPR002129">
    <property type="entry name" value="PyrdxlP-dep_de-COase"/>
</dbReference>
<accession>A0ABZ0ICQ4</accession>